<keyword evidence="2" id="KW-1185">Reference proteome</keyword>
<dbReference type="EMBL" id="CAKXAJ010026211">
    <property type="protein sequence ID" value="CAH2262391.1"/>
    <property type="molecule type" value="Genomic_DNA"/>
</dbReference>
<proteinExistence type="predicted"/>
<evidence type="ECO:0000313" key="1">
    <source>
        <dbReference type="EMBL" id="CAH2262391.1"/>
    </source>
</evidence>
<evidence type="ECO:0000313" key="2">
    <source>
        <dbReference type="Proteomes" id="UP000838756"/>
    </source>
</evidence>
<sequence>MDSTLERPLQIRCTRNEVLAATVAAPWTAFRANVSILEELKVKERLSSTVHIRILKFFGHITWNKLSMERLFVQGKVNRANGHAVDHPRVGQT</sequence>
<dbReference type="OrthoDB" id="7490433at2759"/>
<reference evidence="1" key="1">
    <citation type="submission" date="2022-03" db="EMBL/GenBank/DDBJ databases">
        <authorList>
            <person name="Lindestad O."/>
        </authorList>
    </citation>
    <scope>NUCLEOTIDE SEQUENCE</scope>
</reference>
<accession>A0A8S4SE28</accession>
<name>A0A8S4SE28_9NEOP</name>
<comment type="caution">
    <text evidence="1">The sequence shown here is derived from an EMBL/GenBank/DDBJ whole genome shotgun (WGS) entry which is preliminary data.</text>
</comment>
<protein>
    <submittedName>
        <fullName evidence="1">Jg26895 protein</fullName>
    </submittedName>
</protein>
<organism evidence="1 2">
    <name type="scientific">Pararge aegeria aegeria</name>
    <dbReference type="NCBI Taxonomy" id="348720"/>
    <lineage>
        <taxon>Eukaryota</taxon>
        <taxon>Metazoa</taxon>
        <taxon>Ecdysozoa</taxon>
        <taxon>Arthropoda</taxon>
        <taxon>Hexapoda</taxon>
        <taxon>Insecta</taxon>
        <taxon>Pterygota</taxon>
        <taxon>Neoptera</taxon>
        <taxon>Endopterygota</taxon>
        <taxon>Lepidoptera</taxon>
        <taxon>Glossata</taxon>
        <taxon>Ditrysia</taxon>
        <taxon>Papilionoidea</taxon>
        <taxon>Nymphalidae</taxon>
        <taxon>Satyrinae</taxon>
        <taxon>Satyrini</taxon>
        <taxon>Parargina</taxon>
        <taxon>Pararge</taxon>
    </lineage>
</organism>
<dbReference type="AlphaFoldDB" id="A0A8S4SE28"/>
<gene>
    <name evidence="1" type="primary">jg26895</name>
    <name evidence="1" type="ORF">PAEG_LOCUS24182</name>
</gene>
<dbReference type="Proteomes" id="UP000838756">
    <property type="component" value="Unassembled WGS sequence"/>
</dbReference>